<dbReference type="PATRIC" id="fig|1239307.3.peg.638"/>
<evidence type="ECO:0000259" key="3">
    <source>
        <dbReference type="Pfam" id="PF01052"/>
    </source>
</evidence>
<accession>W0HPD9</accession>
<dbReference type="AlphaFoldDB" id="W0HPD9"/>
<dbReference type="GO" id="GO:0071973">
    <property type="term" value="P:bacterial-type flagellum-dependent cell motility"/>
    <property type="evidence" value="ECO:0007669"/>
    <property type="project" value="InterPro"/>
</dbReference>
<dbReference type="Pfam" id="PF26304">
    <property type="entry name" value="FliMN_C_rel"/>
    <property type="match status" value="1"/>
</dbReference>
<dbReference type="Gene3D" id="2.30.330.10">
    <property type="entry name" value="SpoA-like"/>
    <property type="match status" value="1"/>
</dbReference>
<organism evidence="6 7">
    <name type="scientific">Sodalis praecaptivus</name>
    <dbReference type="NCBI Taxonomy" id="1239307"/>
    <lineage>
        <taxon>Bacteria</taxon>
        <taxon>Pseudomonadati</taxon>
        <taxon>Pseudomonadota</taxon>
        <taxon>Gammaproteobacteria</taxon>
        <taxon>Enterobacterales</taxon>
        <taxon>Bruguierivoracaceae</taxon>
        <taxon>Sodalis</taxon>
    </lineage>
</organism>
<dbReference type="SUPFAM" id="SSF101801">
    <property type="entry name" value="Surface presentation of antigens (SPOA)"/>
    <property type="match status" value="1"/>
</dbReference>
<evidence type="ECO:0000259" key="5">
    <source>
        <dbReference type="Pfam" id="PF26304"/>
    </source>
</evidence>
<feature type="domain" description="Flagellar motor switch protein FliN-like C-terminal" evidence="3">
    <location>
        <begin position="308"/>
        <end position="375"/>
    </location>
</feature>
<feature type="domain" description="SpaO N-terminal" evidence="4">
    <location>
        <begin position="6"/>
        <end position="132"/>
    </location>
</feature>
<dbReference type="InterPro" id="IPR001543">
    <property type="entry name" value="FliN-like_C"/>
</dbReference>
<dbReference type="InterPro" id="IPR058805">
    <property type="entry name" value="SpaO_FliMN_C_rel"/>
</dbReference>
<name>W0HPD9_9GAMM</name>
<gene>
    <name evidence="6" type="primary">spaO</name>
    <name evidence="6" type="ORF">Sant_0593</name>
</gene>
<dbReference type="InterPro" id="IPR036429">
    <property type="entry name" value="SpoA-like_sf"/>
</dbReference>
<dbReference type="GO" id="GO:0003774">
    <property type="term" value="F:cytoskeletal motor activity"/>
    <property type="evidence" value="ECO:0007669"/>
    <property type="project" value="InterPro"/>
</dbReference>
<keyword evidence="7" id="KW-1185">Reference proteome</keyword>
<dbReference type="PRINTS" id="PR00956">
    <property type="entry name" value="FLGMOTORFLIN"/>
</dbReference>
<reference evidence="6 7" key="1">
    <citation type="journal article" date="2014" name="Genome Biol. Evol.">
        <title>Genome degeneration and adaptation in a nascent stage of symbiosis.</title>
        <authorList>
            <person name="Oakeson K.F."/>
            <person name="Gil R."/>
            <person name="Clayton A.L."/>
            <person name="Dunn D.M."/>
            <person name="von Niederhausern A.C."/>
            <person name="Hamil C."/>
            <person name="Aoyagi A."/>
            <person name="Duval B."/>
            <person name="Baca A."/>
            <person name="Silva F.J."/>
            <person name="Vallier A."/>
            <person name="Jackson D.G."/>
            <person name="Latorre A."/>
            <person name="Weiss R.B."/>
            <person name="Heddi A."/>
            <person name="Moya A."/>
            <person name="Dale C."/>
        </authorList>
    </citation>
    <scope>NUCLEOTIDE SEQUENCE [LARGE SCALE GENOMIC DNA]</scope>
    <source>
        <strain evidence="6 7">HS1</strain>
    </source>
</reference>
<dbReference type="HOGENOM" id="CLU_077609_0_0_6"/>
<dbReference type="KEGG" id="sod:Sant_0593"/>
<dbReference type="GO" id="GO:0006935">
    <property type="term" value="P:chemotaxis"/>
    <property type="evidence" value="ECO:0007669"/>
    <property type="project" value="InterPro"/>
</dbReference>
<protein>
    <submittedName>
        <fullName evidence="6">Type III secretion apparatus protein</fullName>
    </submittedName>
</protein>
<feature type="region of interest" description="Disordered" evidence="2">
    <location>
        <begin position="237"/>
        <end position="307"/>
    </location>
</feature>
<dbReference type="Proteomes" id="UP000019028">
    <property type="component" value="Chromosome"/>
</dbReference>
<dbReference type="Pfam" id="PF01052">
    <property type="entry name" value="FliMN_C"/>
    <property type="match status" value="1"/>
</dbReference>
<evidence type="ECO:0000256" key="2">
    <source>
        <dbReference type="SAM" id="MobiDB-lite"/>
    </source>
</evidence>
<dbReference type="RefSeq" id="WP_200867267.1">
    <property type="nucleotide sequence ID" value="NZ_CP006569.1"/>
</dbReference>
<evidence type="ECO:0000313" key="7">
    <source>
        <dbReference type="Proteomes" id="UP000019028"/>
    </source>
</evidence>
<evidence type="ECO:0000313" key="6">
    <source>
        <dbReference type="EMBL" id="AHF75689.1"/>
    </source>
</evidence>
<dbReference type="InterPro" id="IPR001172">
    <property type="entry name" value="FliN_T3SS_HrcQb"/>
</dbReference>
<comment type="similarity">
    <text evidence="1">Belongs to the FliN/MopA/SpaO family.</text>
</comment>
<feature type="domain" description="SpaO FliM/N C-terminal related" evidence="5">
    <location>
        <begin position="146"/>
        <end position="208"/>
    </location>
</feature>
<evidence type="ECO:0000259" key="4">
    <source>
        <dbReference type="Pfam" id="PF26294"/>
    </source>
</evidence>
<dbReference type="GO" id="GO:0009425">
    <property type="term" value="C:bacterial-type flagellum basal body"/>
    <property type="evidence" value="ECO:0007669"/>
    <property type="project" value="InterPro"/>
</dbReference>
<dbReference type="Pfam" id="PF26294">
    <property type="entry name" value="SpaO_N"/>
    <property type="match status" value="1"/>
</dbReference>
<sequence>MKAFRLRRLTPADVRWRRLQAAWNAQGMPARLRSPPEGVYLSIGDDRWRGMIDPRQWLAWHSPQLAALAREAISDRQIQALIEAMPQPLSFAPAVLSGQALEIGPLMHYRTGAGPCLYLPAQECPVWLTQFNAPLPPIHAAGLPCLSGVPLVVEWVIGSSLLPAAMRGQLASGDVLLISRLTRQVKCQGRPIGFYLQQEGKISMKANDNDEGTLAPGHVSLTPDLAFAAADAAAKPGNAHAAGQSHSASRNVTAGHPRECGSYPAASSGLSQTPADSGAAGVPHSDAGGEGPAPAGRTPLSDEGEDPLANLPLTLEFILQRRYLSLGEIQQFSQGKVLELDPEGEKHIEIRANGHLLALGELVQLEGRLGVELMELSLDNRYDR</sequence>
<evidence type="ECO:0000256" key="1">
    <source>
        <dbReference type="ARBA" id="ARBA00009226"/>
    </source>
</evidence>
<proteinExistence type="inferred from homology"/>
<dbReference type="EMBL" id="CP006569">
    <property type="protein sequence ID" value="AHF75689.1"/>
    <property type="molecule type" value="Genomic_DNA"/>
</dbReference>
<dbReference type="InterPro" id="IPR058804">
    <property type="entry name" value="SpaO_N"/>
</dbReference>